<dbReference type="CDD" id="cd02138">
    <property type="entry name" value="TdsD-like"/>
    <property type="match status" value="1"/>
</dbReference>
<sequence>MSEPRSTTHHIHEVFTQRWSPRSFTGEAIDEKTLMSFFEAAHWAPSAHNSQPWRFIYALKGSPEWEPLFAPIFPQNQIWAQNASALVLFVAQTQWIPPLMDHEVPLPYHALDVGAAAMCFSLQATMSGWDTHPIAGFDKESAHNLLGIPDLFAPLLLMAVGRRNPDISALPKELQEREKPSSRIALNELVSKGLFQL</sequence>
<dbReference type="AlphaFoldDB" id="A0A433SHI1"/>
<dbReference type="PANTHER" id="PTHR43673">
    <property type="entry name" value="NAD(P)H NITROREDUCTASE YDGI-RELATED"/>
    <property type="match status" value="1"/>
</dbReference>
<proteinExistence type="inferred from homology"/>
<comment type="similarity">
    <text evidence="1">Belongs to the nitroreductase family.</text>
</comment>
<dbReference type="InterPro" id="IPR029479">
    <property type="entry name" value="Nitroreductase"/>
</dbReference>
<dbReference type="PANTHER" id="PTHR43673:SF10">
    <property type="entry name" value="NADH DEHYDROGENASE_NAD(P)H NITROREDUCTASE XCC3605-RELATED"/>
    <property type="match status" value="1"/>
</dbReference>
<dbReference type="SUPFAM" id="SSF55469">
    <property type="entry name" value="FMN-dependent nitroreductase-like"/>
    <property type="match status" value="1"/>
</dbReference>
<dbReference type="InterPro" id="IPR000415">
    <property type="entry name" value="Nitroreductase-like"/>
</dbReference>
<evidence type="ECO:0000256" key="2">
    <source>
        <dbReference type="ARBA" id="ARBA00023002"/>
    </source>
</evidence>
<dbReference type="Proteomes" id="UP000286947">
    <property type="component" value="Unassembled WGS sequence"/>
</dbReference>
<dbReference type="OrthoDB" id="9802510at2"/>
<dbReference type="EMBL" id="PQSP01000001">
    <property type="protein sequence ID" value="RUS68201.1"/>
    <property type="molecule type" value="Genomic_DNA"/>
</dbReference>
<name>A0A433SHI1_9BURK</name>
<organism evidence="4 5">
    <name type="scientific">Saezia sanguinis</name>
    <dbReference type="NCBI Taxonomy" id="1965230"/>
    <lineage>
        <taxon>Bacteria</taxon>
        <taxon>Pseudomonadati</taxon>
        <taxon>Pseudomonadota</taxon>
        <taxon>Betaproteobacteria</taxon>
        <taxon>Burkholderiales</taxon>
        <taxon>Saeziaceae</taxon>
        <taxon>Saezia</taxon>
    </lineage>
</organism>
<comment type="caution">
    <text evidence="4">The sequence shown here is derived from an EMBL/GenBank/DDBJ whole genome shotgun (WGS) entry which is preliminary data.</text>
</comment>
<evidence type="ECO:0000313" key="4">
    <source>
        <dbReference type="EMBL" id="RUS68201.1"/>
    </source>
</evidence>
<dbReference type="EC" id="1.-.-.-" evidence="4"/>
<reference evidence="4 5" key="1">
    <citation type="submission" date="2018-01" db="EMBL/GenBank/DDBJ databases">
        <title>Saezia sanguinis gen. nov., sp. nov., in the order Burkholderiales isolated from human blood.</title>
        <authorList>
            <person name="Medina-Pascual M.J."/>
            <person name="Valdezate S."/>
            <person name="Monzon S."/>
            <person name="Cuesta I."/>
            <person name="Carrasco G."/>
            <person name="Villalon P."/>
            <person name="Saez-Nieto J.A."/>
        </authorList>
    </citation>
    <scope>NUCLEOTIDE SEQUENCE [LARGE SCALE GENOMIC DNA]</scope>
    <source>
        <strain evidence="4 5">CNM695-12</strain>
    </source>
</reference>
<evidence type="ECO:0000313" key="5">
    <source>
        <dbReference type="Proteomes" id="UP000286947"/>
    </source>
</evidence>
<keyword evidence="5" id="KW-1185">Reference proteome</keyword>
<protein>
    <submittedName>
        <fullName evidence="4">NAD(P)H nitroreductase MhqN</fullName>
        <ecNumber evidence="4">1.-.-.-</ecNumber>
    </submittedName>
</protein>
<evidence type="ECO:0000256" key="1">
    <source>
        <dbReference type="ARBA" id="ARBA00007118"/>
    </source>
</evidence>
<dbReference type="Gene3D" id="3.40.109.10">
    <property type="entry name" value="NADH Oxidase"/>
    <property type="match status" value="1"/>
</dbReference>
<evidence type="ECO:0000259" key="3">
    <source>
        <dbReference type="Pfam" id="PF00881"/>
    </source>
</evidence>
<dbReference type="GO" id="GO:0016491">
    <property type="term" value="F:oxidoreductase activity"/>
    <property type="evidence" value="ECO:0007669"/>
    <property type="project" value="UniProtKB-KW"/>
</dbReference>
<keyword evidence="2 4" id="KW-0560">Oxidoreductase</keyword>
<accession>A0A433SHI1</accession>
<gene>
    <name evidence="4" type="primary">mhqN</name>
    <name evidence="4" type="ORF">CUZ56_00688</name>
</gene>
<dbReference type="RefSeq" id="WP_126978152.1">
    <property type="nucleotide sequence ID" value="NZ_PQSP01000001.1"/>
</dbReference>
<feature type="domain" description="Nitroreductase" evidence="3">
    <location>
        <begin position="16"/>
        <end position="162"/>
    </location>
</feature>
<dbReference type="Pfam" id="PF00881">
    <property type="entry name" value="Nitroreductase"/>
    <property type="match status" value="1"/>
</dbReference>